<dbReference type="STRING" id="47428.A0A284RAH4"/>
<protein>
    <submittedName>
        <fullName evidence="6">Uncharacterized protein</fullName>
    </submittedName>
</protein>
<accession>A0A284RAH4</accession>
<evidence type="ECO:0000256" key="1">
    <source>
        <dbReference type="ARBA" id="ARBA00004141"/>
    </source>
</evidence>
<dbReference type="AlphaFoldDB" id="A0A284RAH4"/>
<dbReference type="OrthoDB" id="5546837at2759"/>
<dbReference type="OMA" id="IRMDFEA"/>
<dbReference type="Proteomes" id="UP000219338">
    <property type="component" value="Unassembled WGS sequence"/>
</dbReference>
<comment type="subcellular location">
    <subcellularLocation>
        <location evidence="1">Membrane</location>
        <topology evidence="1">Multi-pass membrane protein</topology>
    </subcellularLocation>
</comment>
<sequence>MSSSESSKFASFAAYAPPPDDPSYTSSSRPARAWFPPHAETSYQSGGVPSFGTAASSGLGSSDEVEDQQNQWETRYGHRVDVLAALAYIFGPISGECRLGFHVPSLLIPSAAFLLLILETHNDYVRFHAYQSALLTTPLVVLRILMSLLQFPQWMRTSFTLVIVGVQLYMAARASRDASSLVRYHLPTIGQIAEDWLADE</sequence>
<dbReference type="PANTHER" id="PTHR36460:SF1">
    <property type="entry name" value="UPF0132 DOMAIN PROTEIN (AFU_ORTHOLOGUE AFUA_3G10255)"/>
    <property type="match status" value="1"/>
</dbReference>
<keyword evidence="7" id="KW-1185">Reference proteome</keyword>
<keyword evidence="2" id="KW-0812">Transmembrane</keyword>
<dbReference type="EMBL" id="FUEG01000006">
    <property type="protein sequence ID" value="SJL05765.1"/>
    <property type="molecule type" value="Genomic_DNA"/>
</dbReference>
<keyword evidence="3" id="KW-1133">Transmembrane helix</keyword>
<keyword evidence="4" id="KW-0472">Membrane</keyword>
<dbReference type="PANTHER" id="PTHR36460">
    <property type="entry name" value="UPF0132 DOMAIN PROTEIN (AFU_ORTHOLOGUE AFUA_3G10255)"/>
    <property type="match status" value="1"/>
</dbReference>
<proteinExistence type="predicted"/>
<evidence type="ECO:0000256" key="3">
    <source>
        <dbReference type="ARBA" id="ARBA00022989"/>
    </source>
</evidence>
<evidence type="ECO:0000256" key="5">
    <source>
        <dbReference type="SAM" id="MobiDB-lite"/>
    </source>
</evidence>
<feature type="compositionally biased region" description="Low complexity" evidence="5">
    <location>
        <begin position="1"/>
        <end position="15"/>
    </location>
</feature>
<feature type="region of interest" description="Disordered" evidence="5">
    <location>
        <begin position="1"/>
        <end position="47"/>
    </location>
</feature>
<gene>
    <name evidence="6" type="ORF">ARMOST_09101</name>
</gene>
<evidence type="ECO:0000313" key="6">
    <source>
        <dbReference type="EMBL" id="SJL05765.1"/>
    </source>
</evidence>
<name>A0A284RAH4_ARMOS</name>
<evidence type="ECO:0000256" key="2">
    <source>
        <dbReference type="ARBA" id="ARBA00022692"/>
    </source>
</evidence>
<evidence type="ECO:0000313" key="7">
    <source>
        <dbReference type="Proteomes" id="UP000219338"/>
    </source>
</evidence>
<dbReference type="GO" id="GO:0016020">
    <property type="term" value="C:membrane"/>
    <property type="evidence" value="ECO:0007669"/>
    <property type="project" value="UniProtKB-SubCell"/>
</dbReference>
<organism evidence="6 7">
    <name type="scientific">Armillaria ostoyae</name>
    <name type="common">Armillaria root rot fungus</name>
    <dbReference type="NCBI Taxonomy" id="47428"/>
    <lineage>
        <taxon>Eukaryota</taxon>
        <taxon>Fungi</taxon>
        <taxon>Dikarya</taxon>
        <taxon>Basidiomycota</taxon>
        <taxon>Agaricomycotina</taxon>
        <taxon>Agaricomycetes</taxon>
        <taxon>Agaricomycetidae</taxon>
        <taxon>Agaricales</taxon>
        <taxon>Marasmiineae</taxon>
        <taxon>Physalacriaceae</taxon>
        <taxon>Armillaria</taxon>
    </lineage>
</organism>
<evidence type="ECO:0000256" key="4">
    <source>
        <dbReference type="ARBA" id="ARBA00023136"/>
    </source>
</evidence>
<reference evidence="7" key="1">
    <citation type="journal article" date="2017" name="Nat. Ecol. Evol.">
        <title>Genome expansion and lineage-specific genetic innovations in the forest pathogenic fungi Armillaria.</title>
        <authorList>
            <person name="Sipos G."/>
            <person name="Prasanna A.N."/>
            <person name="Walter M.C."/>
            <person name="O'Connor E."/>
            <person name="Balint B."/>
            <person name="Krizsan K."/>
            <person name="Kiss B."/>
            <person name="Hess J."/>
            <person name="Varga T."/>
            <person name="Slot J."/>
            <person name="Riley R."/>
            <person name="Boka B."/>
            <person name="Rigling D."/>
            <person name="Barry K."/>
            <person name="Lee J."/>
            <person name="Mihaltcheva S."/>
            <person name="LaButti K."/>
            <person name="Lipzen A."/>
            <person name="Waldron R."/>
            <person name="Moloney N.M."/>
            <person name="Sperisen C."/>
            <person name="Kredics L."/>
            <person name="Vagvoelgyi C."/>
            <person name="Patrignani A."/>
            <person name="Fitzpatrick D."/>
            <person name="Nagy I."/>
            <person name="Doyle S."/>
            <person name="Anderson J.B."/>
            <person name="Grigoriev I.V."/>
            <person name="Gueldener U."/>
            <person name="Muensterkoetter M."/>
            <person name="Nagy L.G."/>
        </authorList>
    </citation>
    <scope>NUCLEOTIDE SEQUENCE [LARGE SCALE GENOMIC DNA]</scope>
    <source>
        <strain evidence="7">C18/9</strain>
    </source>
</reference>